<dbReference type="OrthoDB" id="9796171at2"/>
<gene>
    <name evidence="2" type="ORF">FFIC_092110</name>
</gene>
<dbReference type="EMBL" id="DF967986">
    <property type="protein sequence ID" value="GAO99380.1"/>
    <property type="molecule type" value="Genomic_DNA"/>
</dbReference>
<dbReference type="STRING" id="157463.GCA_001047075_00309"/>
<evidence type="ECO:0000259" key="1">
    <source>
        <dbReference type="PROSITE" id="PS51186"/>
    </source>
</evidence>
<dbReference type="Gene3D" id="3.40.630.30">
    <property type="match status" value="1"/>
</dbReference>
<dbReference type="InterPro" id="IPR000182">
    <property type="entry name" value="GNAT_dom"/>
</dbReference>
<accession>A0A0K8MFU6</accession>
<protein>
    <submittedName>
        <fullName evidence="2">Acetyltransferase, GNAT family</fullName>
    </submittedName>
</protein>
<name>A0A0K8MFU6_9LACO</name>
<dbReference type="Proteomes" id="UP000253891">
    <property type="component" value="Unassembled WGS sequence"/>
</dbReference>
<dbReference type="AlphaFoldDB" id="A0A0K8MFU6"/>
<evidence type="ECO:0000313" key="3">
    <source>
        <dbReference type="Proteomes" id="UP000253891"/>
    </source>
</evidence>
<dbReference type="RefSeq" id="WP_061992799.1">
    <property type="nucleotide sequence ID" value="NZ_DF967986.1"/>
</dbReference>
<feature type="domain" description="N-acetyltransferase" evidence="1">
    <location>
        <begin position="5"/>
        <end position="145"/>
    </location>
</feature>
<dbReference type="CDD" id="cd04301">
    <property type="entry name" value="NAT_SF"/>
    <property type="match status" value="1"/>
</dbReference>
<dbReference type="GO" id="GO:0016747">
    <property type="term" value="F:acyltransferase activity, transferring groups other than amino-acyl groups"/>
    <property type="evidence" value="ECO:0007669"/>
    <property type="project" value="InterPro"/>
</dbReference>
<keyword evidence="3" id="KW-1185">Reference proteome</keyword>
<dbReference type="Pfam" id="PF13673">
    <property type="entry name" value="Acetyltransf_10"/>
    <property type="match status" value="1"/>
</dbReference>
<sequence>MWQAKKFDDLTNRELWGIYRARMSVFVEEQKIMYQDVDEVDLQAIHVFYEKDGQILAYGRAFAKDDSVLSFGRVLTVQEARGQGLGKELVQQLLAALTAHFGQETIEIEAQEHAVGLYERFGFQPVGEVFLEVGVRHLKMVKANQKS</sequence>
<dbReference type="PROSITE" id="PS51186">
    <property type="entry name" value="GNAT"/>
    <property type="match status" value="1"/>
</dbReference>
<dbReference type="SUPFAM" id="SSF55729">
    <property type="entry name" value="Acyl-CoA N-acyltransferases (Nat)"/>
    <property type="match status" value="1"/>
</dbReference>
<organism evidence="2 3">
    <name type="scientific">Fructobacillus ficulneus</name>
    <dbReference type="NCBI Taxonomy" id="157463"/>
    <lineage>
        <taxon>Bacteria</taxon>
        <taxon>Bacillati</taxon>
        <taxon>Bacillota</taxon>
        <taxon>Bacilli</taxon>
        <taxon>Lactobacillales</taxon>
        <taxon>Lactobacillaceae</taxon>
        <taxon>Fructobacillus</taxon>
    </lineage>
</organism>
<dbReference type="InterPro" id="IPR016181">
    <property type="entry name" value="Acyl_CoA_acyltransferase"/>
</dbReference>
<proteinExistence type="predicted"/>
<reference evidence="2 3" key="1">
    <citation type="journal article" date="2015" name="BMC Genomics">
        <title>Comparative genomics of Fructobacillus spp. and Leuconostoc spp. reveals niche-specific evolution of Fructobacillus spp.</title>
        <authorList>
            <person name="Endo A."/>
            <person name="Tanizawa Y."/>
            <person name="Tanaka N."/>
            <person name="Maeno S."/>
            <person name="Kumar H."/>
            <person name="Shiwa Y."/>
            <person name="Okada S."/>
            <person name="Yoshikawa H."/>
            <person name="Dicks L."/>
            <person name="Nakagawa J."/>
            <person name="Arita M."/>
        </authorList>
    </citation>
    <scope>NUCLEOTIDE SEQUENCE [LARGE SCALE GENOMIC DNA]</scope>
    <source>
        <strain evidence="2 3">JCM 12225</strain>
    </source>
</reference>
<keyword evidence="2" id="KW-0808">Transferase</keyword>
<evidence type="ECO:0000313" key="2">
    <source>
        <dbReference type="EMBL" id="GAO99380.1"/>
    </source>
</evidence>